<name>K8P7Y8_9BRAD</name>
<dbReference type="EMBL" id="AGWX01000005">
    <property type="protein sequence ID" value="EKS34508.1"/>
    <property type="molecule type" value="Genomic_DNA"/>
</dbReference>
<gene>
    <name evidence="1" type="ORF">HMPREF9695_04418</name>
</gene>
<dbReference type="HOGENOM" id="CLU_2535128_0_0_5"/>
<evidence type="ECO:0000313" key="1">
    <source>
        <dbReference type="EMBL" id="EKS34508.1"/>
    </source>
</evidence>
<dbReference type="PATRIC" id="fig|883078.3.peg.4560"/>
<protein>
    <submittedName>
        <fullName evidence="1">Uncharacterized protein</fullName>
    </submittedName>
</protein>
<proteinExistence type="predicted"/>
<evidence type="ECO:0000313" key="2">
    <source>
        <dbReference type="Proteomes" id="UP000001096"/>
    </source>
</evidence>
<comment type="caution">
    <text evidence="1">The sequence shown here is derived from an EMBL/GenBank/DDBJ whole genome shotgun (WGS) entry which is preliminary data.</text>
</comment>
<dbReference type="RefSeq" id="WP_006023119.1">
    <property type="nucleotide sequence ID" value="NZ_KB375284.1"/>
</dbReference>
<reference evidence="1 2" key="1">
    <citation type="submission" date="2012-04" db="EMBL/GenBank/DDBJ databases">
        <title>The Genome Sequence of Afipia broomeae ATCC 49717.</title>
        <authorList>
            <consortium name="The Broad Institute Genome Sequencing Platform"/>
            <person name="Earl A."/>
            <person name="Ward D."/>
            <person name="Feldgarden M."/>
            <person name="Gevers D."/>
            <person name="Huys G."/>
            <person name="Walker B."/>
            <person name="Young S.K."/>
            <person name="Zeng Q."/>
            <person name="Gargeya S."/>
            <person name="Fitzgerald M."/>
            <person name="Haas B."/>
            <person name="Abouelleil A."/>
            <person name="Alvarado L."/>
            <person name="Arachchi H.M."/>
            <person name="Berlin A."/>
            <person name="Chapman S.B."/>
            <person name="Goldberg J."/>
            <person name="Griggs A."/>
            <person name="Gujja S."/>
            <person name="Hansen M."/>
            <person name="Howarth C."/>
            <person name="Imamovic A."/>
            <person name="Larimer J."/>
            <person name="McCowen C."/>
            <person name="Montmayeur A."/>
            <person name="Murphy C."/>
            <person name="Neiman D."/>
            <person name="Pearson M."/>
            <person name="Priest M."/>
            <person name="Roberts A."/>
            <person name="Saif S."/>
            <person name="Shea T."/>
            <person name="Sisk P."/>
            <person name="Sykes S."/>
            <person name="Wortman J."/>
            <person name="Nusbaum C."/>
            <person name="Birren B."/>
        </authorList>
    </citation>
    <scope>NUCLEOTIDE SEQUENCE [LARGE SCALE GENOMIC DNA]</scope>
    <source>
        <strain evidence="1 2">ATCC 49717</strain>
    </source>
</reference>
<accession>K8P7Y8</accession>
<sequence length="83" mass="9545">MKTKHPCDGMTRAEVNAFEAIAVNQKTRCSKRTLDRLLARGLIEKLEENISFRDGLPPAITTDFYVPFPIHYQWCEWAAGRYG</sequence>
<dbReference type="AlphaFoldDB" id="K8P7Y8"/>
<dbReference type="Proteomes" id="UP000001096">
    <property type="component" value="Unassembled WGS sequence"/>
</dbReference>
<organism evidence="1 2">
    <name type="scientific">Afipia broomeae ATCC 49717</name>
    <dbReference type="NCBI Taxonomy" id="883078"/>
    <lineage>
        <taxon>Bacteria</taxon>
        <taxon>Pseudomonadati</taxon>
        <taxon>Pseudomonadota</taxon>
        <taxon>Alphaproteobacteria</taxon>
        <taxon>Hyphomicrobiales</taxon>
        <taxon>Nitrobacteraceae</taxon>
        <taxon>Afipia</taxon>
    </lineage>
</organism>
<keyword evidence="2" id="KW-1185">Reference proteome</keyword>